<reference evidence="4" key="1">
    <citation type="submission" date="2010-04" db="EMBL/GenBank/DDBJ databases">
        <title>Complete genome sequence of Nitrosococcus halophilus Nc4, a salt-adapted, aerobic obligate ammonia-oxidizing sulfur purple bacterium.</title>
        <authorList>
            <consortium name="US DOE Joint Genome Institute"/>
            <person name="Campbell M.A."/>
            <person name="Malfatti S.A."/>
            <person name="Chain P.S.G."/>
            <person name="Heidelberg J.F."/>
            <person name="Ward B.B."/>
            <person name="Klotz M.G."/>
        </authorList>
    </citation>
    <scope>NUCLEOTIDE SEQUENCE [LARGE SCALE GENOMIC DNA]</scope>
    <source>
        <strain evidence="4">Nc4</strain>
    </source>
</reference>
<dbReference type="Pfam" id="PF26109">
    <property type="entry name" value="WHD_BrxR"/>
    <property type="match status" value="1"/>
</dbReference>
<dbReference type="Proteomes" id="UP000001844">
    <property type="component" value="Chromosome"/>
</dbReference>
<evidence type="ECO:0000313" key="4">
    <source>
        <dbReference type="Proteomes" id="UP000001844"/>
    </source>
</evidence>
<sequence>MKDDITRFAFIETCLLWGGGLTARQLADTFGIARQNAQKVITQYRQCHPENIRRVGRKQVAGADFSPHYIRKNAEAFLDYLRGQAIISYYLSNADWGGLPFHDVDRLLRPQLRQNSVQKVLSALRTQQVVTIYYHAKSGAQERDLSPNQLIFANNRYHVRGYCHYSKAFLDFVLSRITHAEPSGIEWVSSYNDSAWNTYDELRFKPNEQLPTETQESLLHDFPVNEEGIFLVRCRRALGFYVKRELLAVDARYGISRWVIF</sequence>
<dbReference type="PROSITE" id="PS52050">
    <property type="entry name" value="WYL"/>
    <property type="match status" value="1"/>
</dbReference>
<dbReference type="Pfam" id="PF13280">
    <property type="entry name" value="WYL"/>
    <property type="match status" value="1"/>
</dbReference>
<feature type="domain" description="WYL" evidence="1">
    <location>
        <begin position="118"/>
        <end position="181"/>
    </location>
</feature>
<dbReference type="InterPro" id="IPR059019">
    <property type="entry name" value="WHD_CapW"/>
</dbReference>
<dbReference type="InterPro" id="IPR026881">
    <property type="entry name" value="WYL_dom"/>
</dbReference>
<dbReference type="KEGG" id="nhl:Nhal_2921"/>
<dbReference type="HOGENOM" id="CLU_054168_2_0_6"/>
<gene>
    <name evidence="3" type="ordered locus">Nhal_2921</name>
</gene>
<feature type="domain" description="DNA-binding transcriptional repressor CapW winged helix-turn-helix" evidence="2">
    <location>
        <begin position="6"/>
        <end position="82"/>
    </location>
</feature>
<evidence type="ECO:0000259" key="1">
    <source>
        <dbReference type="Pfam" id="PF13280"/>
    </source>
</evidence>
<proteinExistence type="predicted"/>
<organism evidence="3 4">
    <name type="scientific">Nitrosococcus halophilus (strain Nc4)</name>
    <dbReference type="NCBI Taxonomy" id="472759"/>
    <lineage>
        <taxon>Bacteria</taxon>
        <taxon>Pseudomonadati</taxon>
        <taxon>Pseudomonadota</taxon>
        <taxon>Gammaproteobacteria</taxon>
        <taxon>Chromatiales</taxon>
        <taxon>Chromatiaceae</taxon>
        <taxon>Nitrosococcus</taxon>
    </lineage>
</organism>
<dbReference type="AlphaFoldDB" id="D5BYJ5"/>
<accession>D5BYJ5</accession>
<dbReference type="STRING" id="472759.Nhal_2921"/>
<name>D5BYJ5_NITHN</name>
<dbReference type="OrthoDB" id="6400324at2"/>
<dbReference type="eggNOG" id="COG2378">
    <property type="taxonomic scope" value="Bacteria"/>
</dbReference>
<protein>
    <submittedName>
        <fullName evidence="3">Transcriptional regulator</fullName>
    </submittedName>
</protein>
<evidence type="ECO:0000259" key="2">
    <source>
        <dbReference type="Pfam" id="PF26109"/>
    </source>
</evidence>
<dbReference type="RefSeq" id="WP_013033835.1">
    <property type="nucleotide sequence ID" value="NC_013960.1"/>
</dbReference>
<evidence type="ECO:0000313" key="3">
    <source>
        <dbReference type="EMBL" id="ADE15983.1"/>
    </source>
</evidence>
<keyword evidence="4" id="KW-1185">Reference proteome</keyword>
<dbReference type="EMBL" id="CP001798">
    <property type="protein sequence ID" value="ADE15983.1"/>
    <property type="molecule type" value="Genomic_DNA"/>
</dbReference>